<protein>
    <submittedName>
        <fullName evidence="1">Uncharacterized protein</fullName>
    </submittedName>
</protein>
<reference evidence="1" key="2">
    <citation type="journal article" date="2020" name="Nat. Commun.">
        <title>Large-scale genome sequencing of mycorrhizal fungi provides insights into the early evolution of symbiotic traits.</title>
        <authorList>
            <person name="Miyauchi S."/>
            <person name="Kiss E."/>
            <person name="Kuo A."/>
            <person name="Drula E."/>
            <person name="Kohler A."/>
            <person name="Sanchez-Garcia M."/>
            <person name="Morin E."/>
            <person name="Andreopoulos B."/>
            <person name="Barry K.W."/>
            <person name="Bonito G."/>
            <person name="Buee M."/>
            <person name="Carver A."/>
            <person name="Chen C."/>
            <person name="Cichocki N."/>
            <person name="Clum A."/>
            <person name="Culley D."/>
            <person name="Crous P.W."/>
            <person name="Fauchery L."/>
            <person name="Girlanda M."/>
            <person name="Hayes R.D."/>
            <person name="Keri Z."/>
            <person name="LaButti K."/>
            <person name="Lipzen A."/>
            <person name="Lombard V."/>
            <person name="Magnuson J."/>
            <person name="Maillard F."/>
            <person name="Murat C."/>
            <person name="Nolan M."/>
            <person name="Ohm R.A."/>
            <person name="Pangilinan J."/>
            <person name="Pereira M.F."/>
            <person name="Perotto S."/>
            <person name="Peter M."/>
            <person name="Pfister S."/>
            <person name="Riley R."/>
            <person name="Sitrit Y."/>
            <person name="Stielow J.B."/>
            <person name="Szollosi G."/>
            <person name="Zifcakova L."/>
            <person name="Stursova M."/>
            <person name="Spatafora J.W."/>
            <person name="Tedersoo L."/>
            <person name="Vaario L.M."/>
            <person name="Yamada A."/>
            <person name="Yan M."/>
            <person name="Wang P."/>
            <person name="Xu J."/>
            <person name="Bruns T."/>
            <person name="Baldrian P."/>
            <person name="Vilgalys R."/>
            <person name="Dunand C."/>
            <person name="Henrissat B."/>
            <person name="Grigoriev I.V."/>
            <person name="Hibbett D."/>
            <person name="Nagy L.G."/>
            <person name="Martin F.M."/>
        </authorList>
    </citation>
    <scope>NUCLEOTIDE SEQUENCE</scope>
    <source>
        <strain evidence="1">P2</strain>
    </source>
</reference>
<evidence type="ECO:0000313" key="2">
    <source>
        <dbReference type="Proteomes" id="UP000886501"/>
    </source>
</evidence>
<sequence length="209" mass="21768">MRSFTLSIFATLAFAVFSYAAPMFAGPSPVDAIAARHEGEHTKDTSLEVVLTTAIELITPITAELGCIKAENATVEVIAPIVAKLKIAIGDVICDVKALASLPLERILCTLVGGVLDAVAIAKLLACLLNLVFGACASILAVVAVSVKAQIIPILVEVGCLVGSLLCAVLGLANGLIFDIIKCLLPQIVGCLEVIKMLDIRIIIAVLRL</sequence>
<evidence type="ECO:0000313" key="1">
    <source>
        <dbReference type="EMBL" id="KAF9653538.1"/>
    </source>
</evidence>
<comment type="caution">
    <text evidence="1">The sequence shown here is derived from an EMBL/GenBank/DDBJ whole genome shotgun (WGS) entry which is preliminary data.</text>
</comment>
<keyword evidence="2" id="KW-1185">Reference proteome</keyword>
<proteinExistence type="predicted"/>
<gene>
    <name evidence="1" type="ORF">BDM02DRAFT_3125522</name>
</gene>
<reference evidence="1" key="1">
    <citation type="submission" date="2019-10" db="EMBL/GenBank/DDBJ databases">
        <authorList>
            <consortium name="DOE Joint Genome Institute"/>
            <person name="Kuo A."/>
            <person name="Miyauchi S."/>
            <person name="Kiss E."/>
            <person name="Drula E."/>
            <person name="Kohler A."/>
            <person name="Sanchez-Garcia M."/>
            <person name="Andreopoulos B."/>
            <person name="Barry K.W."/>
            <person name="Bonito G."/>
            <person name="Buee M."/>
            <person name="Carver A."/>
            <person name="Chen C."/>
            <person name="Cichocki N."/>
            <person name="Clum A."/>
            <person name="Culley D."/>
            <person name="Crous P.W."/>
            <person name="Fauchery L."/>
            <person name="Girlanda M."/>
            <person name="Hayes R."/>
            <person name="Keri Z."/>
            <person name="Labutti K."/>
            <person name="Lipzen A."/>
            <person name="Lombard V."/>
            <person name="Magnuson J."/>
            <person name="Maillard F."/>
            <person name="Morin E."/>
            <person name="Murat C."/>
            <person name="Nolan M."/>
            <person name="Ohm R."/>
            <person name="Pangilinan J."/>
            <person name="Pereira M."/>
            <person name="Perotto S."/>
            <person name="Peter M."/>
            <person name="Riley R."/>
            <person name="Sitrit Y."/>
            <person name="Stielow B."/>
            <person name="Szollosi G."/>
            <person name="Zifcakova L."/>
            <person name="Stursova M."/>
            <person name="Spatafora J.W."/>
            <person name="Tedersoo L."/>
            <person name="Vaario L.-M."/>
            <person name="Yamada A."/>
            <person name="Yan M."/>
            <person name="Wang P."/>
            <person name="Xu J."/>
            <person name="Bruns T."/>
            <person name="Baldrian P."/>
            <person name="Vilgalys R."/>
            <person name="Henrissat B."/>
            <person name="Grigoriev I.V."/>
            <person name="Hibbett D."/>
            <person name="Nagy L.G."/>
            <person name="Martin F.M."/>
        </authorList>
    </citation>
    <scope>NUCLEOTIDE SEQUENCE</scope>
    <source>
        <strain evidence="1">P2</strain>
    </source>
</reference>
<dbReference type="Proteomes" id="UP000886501">
    <property type="component" value="Unassembled WGS sequence"/>
</dbReference>
<organism evidence="1 2">
    <name type="scientific">Thelephora ganbajun</name>
    <name type="common">Ganba fungus</name>
    <dbReference type="NCBI Taxonomy" id="370292"/>
    <lineage>
        <taxon>Eukaryota</taxon>
        <taxon>Fungi</taxon>
        <taxon>Dikarya</taxon>
        <taxon>Basidiomycota</taxon>
        <taxon>Agaricomycotina</taxon>
        <taxon>Agaricomycetes</taxon>
        <taxon>Thelephorales</taxon>
        <taxon>Thelephoraceae</taxon>
        <taxon>Thelephora</taxon>
    </lineage>
</organism>
<dbReference type="EMBL" id="MU117963">
    <property type="protein sequence ID" value="KAF9653538.1"/>
    <property type="molecule type" value="Genomic_DNA"/>
</dbReference>
<name>A0ACB6ZVV9_THEGA</name>
<accession>A0ACB6ZVV9</accession>